<protein>
    <submittedName>
        <fullName evidence="1">Uncharacterized protein</fullName>
    </submittedName>
</protein>
<evidence type="ECO:0000313" key="2">
    <source>
        <dbReference type="Proteomes" id="UP001216674"/>
    </source>
</evidence>
<reference evidence="1 2" key="1">
    <citation type="submission" date="2023-03" db="EMBL/GenBank/DDBJ databases">
        <title>Draft assemblies of triclosan tolerant bacteria isolated from returned activated sludge.</title>
        <authorList>
            <person name="Van Hamelsveld S."/>
        </authorList>
    </citation>
    <scope>NUCLEOTIDE SEQUENCE [LARGE SCALE GENOMIC DNA]</scope>
    <source>
        <strain evidence="1 2">GW210010_S58</strain>
    </source>
</reference>
<dbReference type="RefSeq" id="WP_276263845.1">
    <property type="nucleotide sequence ID" value="NZ_JARJLM010000072.1"/>
</dbReference>
<dbReference type="EMBL" id="JARJLM010000072">
    <property type="protein sequence ID" value="MDF3832156.1"/>
    <property type="molecule type" value="Genomic_DNA"/>
</dbReference>
<gene>
    <name evidence="1" type="ORF">P3W85_04200</name>
</gene>
<sequence length="284" mass="32218">MQRLFSMMRTAMNSPAQGAFSALGIHVELTLRGVPPCLRPELTDELTDSSKWPGTFAHDMRYVAWLADLLWLAYQHPDRPQRILYKGLSPIKLPAPLILSDATMGVLHGEGAPDYERPPLEACKPESMTPRARTARNWWAWHARVGNLWRQAHKLQVHKWAWNFGIDSDKSRELGYIICDETQKERKALRRKGHIARDLILEAARAAPDKSRARTPEDVARRRFDLLRIHILAGRSGTRTARYVELVGGVGMVGPQGKPLTRQAIESQLRHVELLTGLPKELQP</sequence>
<organism evidence="1 2">
    <name type="scientific">Cupriavidus basilensis</name>
    <dbReference type="NCBI Taxonomy" id="68895"/>
    <lineage>
        <taxon>Bacteria</taxon>
        <taxon>Pseudomonadati</taxon>
        <taxon>Pseudomonadota</taxon>
        <taxon>Betaproteobacteria</taxon>
        <taxon>Burkholderiales</taxon>
        <taxon>Burkholderiaceae</taxon>
        <taxon>Cupriavidus</taxon>
    </lineage>
</organism>
<accession>A0ABT6AHS0</accession>
<dbReference type="Proteomes" id="UP001216674">
    <property type="component" value="Unassembled WGS sequence"/>
</dbReference>
<keyword evidence="2" id="KW-1185">Reference proteome</keyword>
<comment type="caution">
    <text evidence="1">The sequence shown here is derived from an EMBL/GenBank/DDBJ whole genome shotgun (WGS) entry which is preliminary data.</text>
</comment>
<proteinExistence type="predicted"/>
<name>A0ABT6AHS0_9BURK</name>
<evidence type="ECO:0000313" key="1">
    <source>
        <dbReference type="EMBL" id="MDF3832156.1"/>
    </source>
</evidence>